<feature type="compositionally biased region" description="Polar residues" evidence="1">
    <location>
        <begin position="135"/>
        <end position="157"/>
    </location>
</feature>
<sequence>MLHSYGNMVAVVEGLQQLHCRGPISCLRDFLLMLQPLVDQMAIPCFPSHARVVAIALCLLLPFSCWSCCSNHLASVFLPTLFVLALSSSLPFSLPRIRQLVKSDSIQKPSPADQVFADKKVDAAVAGSGEGELTHTWTSSDSGTQESLSRSASQFSNFDDDESLPEDACHSTASSEDSISDDENLIEISLPDGHFVAPEKPKALLKPLPDTRRGFLTNLLPDSVLRQHGLMELLSEINEEDNLIEIDITRGSIKYSREGIKA</sequence>
<evidence type="ECO:0000313" key="2">
    <source>
        <dbReference type="EMBL" id="THU50933.1"/>
    </source>
</evidence>
<keyword evidence="3" id="KW-1185">Reference proteome</keyword>
<name>A0A4S8IQM5_MUSBA</name>
<gene>
    <name evidence="2" type="ORF">C4D60_Mb06t25600</name>
</gene>
<dbReference type="EMBL" id="PYDT01000009">
    <property type="protein sequence ID" value="THU50933.1"/>
    <property type="molecule type" value="Genomic_DNA"/>
</dbReference>
<evidence type="ECO:0000256" key="1">
    <source>
        <dbReference type="SAM" id="MobiDB-lite"/>
    </source>
</evidence>
<protein>
    <submittedName>
        <fullName evidence="2">Uncharacterized protein</fullName>
    </submittedName>
</protein>
<proteinExistence type="predicted"/>
<organism evidence="2 3">
    <name type="scientific">Musa balbisiana</name>
    <name type="common">Banana</name>
    <dbReference type="NCBI Taxonomy" id="52838"/>
    <lineage>
        <taxon>Eukaryota</taxon>
        <taxon>Viridiplantae</taxon>
        <taxon>Streptophyta</taxon>
        <taxon>Embryophyta</taxon>
        <taxon>Tracheophyta</taxon>
        <taxon>Spermatophyta</taxon>
        <taxon>Magnoliopsida</taxon>
        <taxon>Liliopsida</taxon>
        <taxon>Zingiberales</taxon>
        <taxon>Musaceae</taxon>
        <taxon>Musa</taxon>
    </lineage>
</organism>
<dbReference type="AlphaFoldDB" id="A0A4S8IQM5"/>
<dbReference type="PANTHER" id="PTHR35708">
    <property type="entry name" value="GB|AAD25831.1"/>
    <property type="match status" value="1"/>
</dbReference>
<evidence type="ECO:0000313" key="3">
    <source>
        <dbReference type="Proteomes" id="UP000317650"/>
    </source>
</evidence>
<reference evidence="2 3" key="1">
    <citation type="journal article" date="2019" name="Nat. Plants">
        <title>Genome sequencing of Musa balbisiana reveals subgenome evolution and function divergence in polyploid bananas.</title>
        <authorList>
            <person name="Yao X."/>
        </authorList>
    </citation>
    <scope>NUCLEOTIDE SEQUENCE [LARGE SCALE GENOMIC DNA]</scope>
    <source>
        <strain evidence="3">cv. DH-PKW</strain>
        <tissue evidence="2">Leaves</tissue>
    </source>
</reference>
<comment type="caution">
    <text evidence="2">The sequence shown here is derived from an EMBL/GenBank/DDBJ whole genome shotgun (WGS) entry which is preliminary data.</text>
</comment>
<dbReference type="PANTHER" id="PTHR35708:SF3">
    <property type="entry name" value="GB|AAD25831.1"/>
    <property type="match status" value="1"/>
</dbReference>
<accession>A0A4S8IQM5</accession>
<feature type="region of interest" description="Disordered" evidence="1">
    <location>
        <begin position="132"/>
        <end position="182"/>
    </location>
</feature>
<dbReference type="Proteomes" id="UP000317650">
    <property type="component" value="Chromosome 6"/>
</dbReference>